<comment type="caution">
    <text evidence="2">The sequence shown here is derived from an EMBL/GenBank/DDBJ whole genome shotgun (WGS) entry which is preliminary data.</text>
</comment>
<protein>
    <submittedName>
        <fullName evidence="2">Uncharacterized protein</fullName>
    </submittedName>
</protein>
<dbReference type="RefSeq" id="WP_098152605.1">
    <property type="nucleotide sequence ID" value="NZ_CADEVR010000001.1"/>
</dbReference>
<evidence type="ECO:0000313" key="2">
    <source>
        <dbReference type="EMBL" id="PEH42737.1"/>
    </source>
</evidence>
<proteinExistence type="predicted"/>
<keyword evidence="1" id="KW-0472">Membrane</keyword>
<evidence type="ECO:0000313" key="3">
    <source>
        <dbReference type="Proteomes" id="UP000220629"/>
    </source>
</evidence>
<sequence>MTRRHLKIALGLLALVVVELAAAFNVLNLQEAYGDGPPYYGRTTNMDKWESPFPMLLPVDAVVIVLLSVYAIWLRRTRSRNPR</sequence>
<name>A0A2A7SGE4_BURGA</name>
<gene>
    <name evidence="2" type="ORF">CRM94_11555</name>
</gene>
<keyword evidence="1" id="KW-1133">Transmembrane helix</keyword>
<evidence type="ECO:0000256" key="1">
    <source>
        <dbReference type="SAM" id="Phobius"/>
    </source>
</evidence>
<keyword evidence="1" id="KW-0812">Transmembrane</keyword>
<dbReference type="EMBL" id="PDDY01000001">
    <property type="protein sequence ID" value="PEH42737.1"/>
    <property type="molecule type" value="Genomic_DNA"/>
</dbReference>
<dbReference type="Proteomes" id="UP000220629">
    <property type="component" value="Unassembled WGS sequence"/>
</dbReference>
<reference evidence="3" key="1">
    <citation type="submission" date="2017-09" db="EMBL/GenBank/DDBJ databases">
        <title>FDA dAtabase for Regulatory Grade micrObial Sequences (FDA-ARGOS): Supporting development and validation of Infectious Disease Dx tests.</title>
        <authorList>
            <person name="Minogue T."/>
            <person name="Wolcott M."/>
            <person name="Wasieloski L."/>
            <person name="Aguilar W."/>
            <person name="Moore D."/>
            <person name="Tallon L."/>
            <person name="Sadzewicz L."/>
            <person name="Ott S."/>
            <person name="Zhao X."/>
            <person name="Nagaraj S."/>
            <person name="Vavikolanu K."/>
            <person name="Aluvathingal J."/>
            <person name="Nadendla S."/>
            <person name="Sichtig H."/>
        </authorList>
    </citation>
    <scope>NUCLEOTIDE SEQUENCE [LARGE SCALE GENOMIC DNA]</scope>
    <source>
        <strain evidence="3">FDAARGOS_390</strain>
    </source>
</reference>
<dbReference type="AlphaFoldDB" id="A0A2A7SGE4"/>
<organism evidence="2 3">
    <name type="scientific">Burkholderia gladioli</name>
    <name type="common">Pseudomonas marginata</name>
    <name type="synonym">Phytomonas marginata</name>
    <dbReference type="NCBI Taxonomy" id="28095"/>
    <lineage>
        <taxon>Bacteria</taxon>
        <taxon>Pseudomonadati</taxon>
        <taxon>Pseudomonadota</taxon>
        <taxon>Betaproteobacteria</taxon>
        <taxon>Burkholderiales</taxon>
        <taxon>Burkholderiaceae</taxon>
        <taxon>Burkholderia</taxon>
    </lineage>
</organism>
<feature type="transmembrane region" description="Helical" evidence="1">
    <location>
        <begin position="55"/>
        <end position="74"/>
    </location>
</feature>
<accession>A0A2A7SGE4</accession>